<accession>A0ABD2C5N0</accession>
<keyword evidence="2" id="KW-1185">Reference proteome</keyword>
<organism evidence="1 2">
    <name type="scientific">Vespula squamosa</name>
    <name type="common">Southern yellow jacket</name>
    <name type="synonym">Wasp</name>
    <dbReference type="NCBI Taxonomy" id="30214"/>
    <lineage>
        <taxon>Eukaryota</taxon>
        <taxon>Metazoa</taxon>
        <taxon>Ecdysozoa</taxon>
        <taxon>Arthropoda</taxon>
        <taxon>Hexapoda</taxon>
        <taxon>Insecta</taxon>
        <taxon>Pterygota</taxon>
        <taxon>Neoptera</taxon>
        <taxon>Endopterygota</taxon>
        <taxon>Hymenoptera</taxon>
        <taxon>Apocrita</taxon>
        <taxon>Aculeata</taxon>
        <taxon>Vespoidea</taxon>
        <taxon>Vespidae</taxon>
        <taxon>Vespinae</taxon>
        <taxon>Vespula</taxon>
    </lineage>
</organism>
<reference evidence="1 2" key="1">
    <citation type="journal article" date="2024" name="Ann. Entomol. Soc. Am.">
        <title>Genomic analyses of the southern and eastern yellowjacket wasps (Hymenoptera: Vespidae) reveal evolutionary signatures of social life.</title>
        <authorList>
            <person name="Catto M.A."/>
            <person name="Caine P.B."/>
            <person name="Orr S.E."/>
            <person name="Hunt B.G."/>
            <person name="Goodisman M.A.D."/>
        </authorList>
    </citation>
    <scope>NUCLEOTIDE SEQUENCE [LARGE SCALE GENOMIC DNA]</scope>
    <source>
        <strain evidence="1">233</strain>
        <tissue evidence="1">Head and thorax</tissue>
    </source>
</reference>
<dbReference type="AlphaFoldDB" id="A0ABD2C5N0"/>
<gene>
    <name evidence="1" type="ORF">V1478_000496</name>
</gene>
<name>A0ABD2C5N0_VESSQ</name>
<protein>
    <submittedName>
        <fullName evidence="1">Uncharacterized protein</fullName>
    </submittedName>
</protein>
<proteinExistence type="predicted"/>
<comment type="caution">
    <text evidence="1">The sequence shown here is derived from an EMBL/GenBank/DDBJ whole genome shotgun (WGS) entry which is preliminary data.</text>
</comment>
<evidence type="ECO:0000313" key="2">
    <source>
        <dbReference type="Proteomes" id="UP001607302"/>
    </source>
</evidence>
<sequence>MIECSTLFKYAIPQYGNEHYEEIDYPTTSGPDIEFALNDMSLMCDLSKDNCESAPRESDVRGFLRRKKKETE</sequence>
<evidence type="ECO:0000313" key="1">
    <source>
        <dbReference type="EMBL" id="KAL2740355.1"/>
    </source>
</evidence>
<dbReference type="EMBL" id="JAUDFV010000020">
    <property type="protein sequence ID" value="KAL2740355.1"/>
    <property type="molecule type" value="Genomic_DNA"/>
</dbReference>
<dbReference type="Proteomes" id="UP001607302">
    <property type="component" value="Unassembled WGS sequence"/>
</dbReference>